<accession>A0A378KN40</accession>
<name>A0A378KN40_9GAMM</name>
<evidence type="ECO:0000313" key="2">
    <source>
        <dbReference type="EMBL" id="STX84881.1"/>
    </source>
</evidence>
<dbReference type="Proteomes" id="UP000254677">
    <property type="component" value="Unassembled WGS sequence"/>
</dbReference>
<sequence>MDILYRDDVIARTRLLLKWVLGWAISSSLAVVALSLLCAYVVKHRQTHWLPLCTGSEFNIGETAYSPGYLKDLALKVIDLRLTYSPDTIEARVEQLVHLIPADFQRHFKRRLEEEVRTVQEKNISSVFYADVDHIEIDISHHQGRVAGVLHRTSHGLPLKEERKTYLLQFALKSGLLMLQSIKEVSE</sequence>
<keyword evidence="3" id="KW-1185">Reference proteome</keyword>
<dbReference type="AlphaFoldDB" id="A0A378KN40"/>
<keyword evidence="1" id="KW-1133">Transmembrane helix</keyword>
<dbReference type="OrthoDB" id="5646365at2"/>
<organism evidence="2 3">
    <name type="scientific">Legionella donaldsonii</name>
    <dbReference type="NCBI Taxonomy" id="45060"/>
    <lineage>
        <taxon>Bacteria</taxon>
        <taxon>Pseudomonadati</taxon>
        <taxon>Pseudomonadota</taxon>
        <taxon>Gammaproteobacteria</taxon>
        <taxon>Legionellales</taxon>
        <taxon>Legionellaceae</taxon>
        <taxon>Legionella</taxon>
    </lineage>
</organism>
<dbReference type="EMBL" id="UGOA01000003">
    <property type="protein sequence ID" value="STX84881.1"/>
    <property type="molecule type" value="Genomic_DNA"/>
</dbReference>
<evidence type="ECO:0000313" key="3">
    <source>
        <dbReference type="Proteomes" id="UP000254677"/>
    </source>
</evidence>
<reference evidence="2 3" key="1">
    <citation type="submission" date="2018-06" db="EMBL/GenBank/DDBJ databases">
        <authorList>
            <consortium name="Pathogen Informatics"/>
            <person name="Doyle S."/>
        </authorList>
    </citation>
    <scope>NUCLEOTIDE SEQUENCE [LARGE SCALE GENOMIC DNA]</scope>
    <source>
        <strain evidence="2 3">NCTC13292</strain>
    </source>
</reference>
<keyword evidence="1" id="KW-0472">Membrane</keyword>
<protein>
    <submittedName>
        <fullName evidence="2">Conjugative transfer protein TraE</fullName>
    </submittedName>
</protein>
<proteinExistence type="predicted"/>
<dbReference type="RefSeq" id="WP_115222898.1">
    <property type="nucleotide sequence ID" value="NZ_UGOA01000003.1"/>
</dbReference>
<evidence type="ECO:0000256" key="1">
    <source>
        <dbReference type="SAM" id="Phobius"/>
    </source>
</evidence>
<dbReference type="InterPro" id="IPR007973">
    <property type="entry name" value="Pilus_assembly_TraE"/>
</dbReference>
<gene>
    <name evidence="2" type="ORF">NCTC13292_03233</name>
</gene>
<dbReference type="Pfam" id="PF05309">
    <property type="entry name" value="TraE"/>
    <property type="match status" value="1"/>
</dbReference>
<keyword evidence="1" id="KW-0812">Transmembrane</keyword>
<feature type="transmembrane region" description="Helical" evidence="1">
    <location>
        <begin position="20"/>
        <end position="42"/>
    </location>
</feature>